<dbReference type="Proteomes" id="UP000004318">
    <property type="component" value="Unassembled WGS sequence"/>
</dbReference>
<sequence>MKQRAISDGTFRPNFRSLAVAAREATRGLRMTSLALADVGIRFRTPIHRSGDTACPRSPKMHEV</sequence>
<evidence type="ECO:0000313" key="1">
    <source>
        <dbReference type="EMBL" id="EAQ03211.1"/>
    </source>
</evidence>
<dbReference type="RefSeq" id="WP_009806965.1">
    <property type="nucleotide sequence ID" value="NZ_CH724131.1"/>
</dbReference>
<protein>
    <submittedName>
        <fullName evidence="1">Uncharacterized protein</fullName>
    </submittedName>
</protein>
<organism evidence="1 2">
    <name type="scientific">Pseudooceanicola batsensis (strain ATCC BAA-863 / DSM 15984 / KCTC 12145 / HTCC2597)</name>
    <name type="common">Oceanicola batsensis</name>
    <dbReference type="NCBI Taxonomy" id="252305"/>
    <lineage>
        <taxon>Bacteria</taxon>
        <taxon>Pseudomonadati</taxon>
        <taxon>Pseudomonadota</taxon>
        <taxon>Alphaproteobacteria</taxon>
        <taxon>Rhodobacterales</taxon>
        <taxon>Paracoccaceae</taxon>
        <taxon>Pseudooceanicola</taxon>
    </lineage>
</organism>
<keyword evidence="2" id="KW-1185">Reference proteome</keyword>
<gene>
    <name evidence="1" type="ORF">OB2597_13743</name>
</gene>
<name>A3TYH7_PSEBH</name>
<comment type="caution">
    <text evidence="1">The sequence shown here is derived from an EMBL/GenBank/DDBJ whole genome shotgun (WGS) entry which is preliminary data.</text>
</comment>
<dbReference type="AlphaFoldDB" id="A3TYH7"/>
<dbReference type="HOGENOM" id="CLU_2863373_0_0_5"/>
<reference evidence="1 2" key="1">
    <citation type="journal article" date="2010" name="J. Bacteriol.">
        <title>Genome sequences of Oceanicola granulosus HTCC2516(T) and Oceanicola batsensis HTCC2597(TDelta).</title>
        <authorList>
            <person name="Thrash J.C."/>
            <person name="Cho J.C."/>
            <person name="Vergin K.L."/>
            <person name="Giovannoni S.J."/>
        </authorList>
    </citation>
    <scope>NUCLEOTIDE SEQUENCE [LARGE SCALE GENOMIC DNA]</scope>
    <source>
        <strain evidence="2">ATCC BAA-863 / DSM 15984 / KCTC 12145 / HTCC2597</strain>
    </source>
</reference>
<proteinExistence type="predicted"/>
<dbReference type="EMBL" id="AAMO01000005">
    <property type="protein sequence ID" value="EAQ03211.1"/>
    <property type="molecule type" value="Genomic_DNA"/>
</dbReference>
<evidence type="ECO:0000313" key="2">
    <source>
        <dbReference type="Proteomes" id="UP000004318"/>
    </source>
</evidence>
<accession>A3TYH7</accession>
<dbReference type="STRING" id="252305.OB2597_13743"/>